<keyword evidence="2" id="KW-1185">Reference proteome</keyword>
<protein>
    <recommendedName>
        <fullName evidence="3">Calpastatin</fullName>
    </recommendedName>
</protein>
<evidence type="ECO:0000313" key="1">
    <source>
        <dbReference type="EMBL" id="KAK7740715.1"/>
    </source>
</evidence>
<dbReference type="InterPro" id="IPR036287">
    <property type="entry name" value="Rv1873-like_sf"/>
</dbReference>
<comment type="caution">
    <text evidence="1">The sequence shown here is derived from an EMBL/GenBank/DDBJ whole genome shotgun (WGS) entry which is preliminary data.</text>
</comment>
<dbReference type="Proteomes" id="UP001320245">
    <property type="component" value="Unassembled WGS sequence"/>
</dbReference>
<accession>A0AAN9U8T1</accession>
<dbReference type="AlphaFoldDB" id="A0AAN9U8T1"/>
<organism evidence="1 2">
    <name type="scientific">Cytospora paraplurivora</name>
    <dbReference type="NCBI Taxonomy" id="2898453"/>
    <lineage>
        <taxon>Eukaryota</taxon>
        <taxon>Fungi</taxon>
        <taxon>Dikarya</taxon>
        <taxon>Ascomycota</taxon>
        <taxon>Pezizomycotina</taxon>
        <taxon>Sordariomycetes</taxon>
        <taxon>Sordariomycetidae</taxon>
        <taxon>Diaporthales</taxon>
        <taxon>Cytosporaceae</taxon>
        <taxon>Cytospora</taxon>
    </lineage>
</organism>
<name>A0AAN9U8T1_9PEZI</name>
<sequence>MQYSTDRRSTRMSLPPRIGPDMDLERFVRIQDQPVQQGTEYERAIRELQGGRKLNQWLWYIFPRVFGLGKHPNSRLYSIKSVEEARAYLAHPVLGPRLRAATEAVLRSGERDINRLFGGMSDANKFKSSMTLFAWVSLGSEDDFLIGVIEQLWDGSLDEKTLRILEEWEDRRRDVDGGAAK</sequence>
<reference evidence="1 2" key="1">
    <citation type="journal article" date="2023" name="PLoS ONE">
        <title>Cytospora paraplurivora sp. nov. isolated from orchards with fruit tree decline syndrome in Ontario, Canada.</title>
        <authorList>
            <person name="Ilyukhin E."/>
            <person name="Nguyen H.D.T."/>
            <person name="Castle A.J."/>
            <person name="Ellouze W."/>
        </authorList>
    </citation>
    <scope>NUCLEOTIDE SEQUENCE [LARGE SCALE GENOMIC DNA]</scope>
    <source>
        <strain evidence="1 2">FDS-564</strain>
    </source>
</reference>
<dbReference type="Pfam" id="PF08837">
    <property type="entry name" value="DUF1810"/>
    <property type="match status" value="1"/>
</dbReference>
<dbReference type="SUPFAM" id="SSF140736">
    <property type="entry name" value="Rv1873-like"/>
    <property type="match status" value="1"/>
</dbReference>
<dbReference type="Gene3D" id="1.25.40.380">
    <property type="entry name" value="Protein of unknown function DUF1810"/>
    <property type="match status" value="1"/>
</dbReference>
<dbReference type="InterPro" id="IPR014937">
    <property type="entry name" value="DUF1810"/>
</dbReference>
<evidence type="ECO:0000313" key="2">
    <source>
        <dbReference type="Proteomes" id="UP001320245"/>
    </source>
</evidence>
<evidence type="ECO:0008006" key="3">
    <source>
        <dbReference type="Google" id="ProtNLM"/>
    </source>
</evidence>
<dbReference type="EMBL" id="JAJSPL020000019">
    <property type="protein sequence ID" value="KAK7740715.1"/>
    <property type="molecule type" value="Genomic_DNA"/>
</dbReference>
<gene>
    <name evidence="1" type="ORF">SLS53_005183</name>
</gene>
<proteinExistence type="predicted"/>